<comment type="caution">
    <text evidence="2">The sequence shown here is derived from an EMBL/GenBank/DDBJ whole genome shotgun (WGS) entry which is preliminary data.</text>
</comment>
<dbReference type="EMBL" id="LCOK01000040">
    <property type="protein sequence ID" value="KKU75899.1"/>
    <property type="molecule type" value="Genomic_DNA"/>
</dbReference>
<dbReference type="Proteomes" id="UP000034682">
    <property type="component" value="Unassembled WGS sequence"/>
</dbReference>
<protein>
    <submittedName>
        <fullName evidence="2">Prepilin-type cleavage/methylation-like protein</fullName>
    </submittedName>
</protein>
<name>A0A0G1T2B2_9BACT</name>
<gene>
    <name evidence="2" type="ORF">UY02_C0040G0004</name>
</gene>
<feature type="transmembrane region" description="Helical" evidence="1">
    <location>
        <begin position="20"/>
        <end position="42"/>
    </location>
</feature>
<dbReference type="InterPro" id="IPR012902">
    <property type="entry name" value="N_methyl_site"/>
</dbReference>
<sequence>MIKNLEKIKNKEAGFTIVEVIIASFVFSLIAVGVSLIFISILQTERRAFAAQKIEENGQFVLEMMARDIRVSKIEGQDDPTCSLTSLSVIHPTKGTIQYFLDAGTGIVKKTEPFPGGTTVEISSSAVNFTRLNFCVRGSGTNDQKQAVVTVISSIRNRTGKEILQFNIQTAVSSRSVETELLN</sequence>
<organism evidence="2 3">
    <name type="scientific">Candidatus Giovannonibacteria bacterium GW2011_GWB1_47_6b</name>
    <dbReference type="NCBI Taxonomy" id="1618655"/>
    <lineage>
        <taxon>Bacteria</taxon>
        <taxon>Candidatus Giovannoniibacteriota</taxon>
    </lineage>
</organism>
<dbReference type="Pfam" id="PF07963">
    <property type="entry name" value="N_methyl"/>
    <property type="match status" value="1"/>
</dbReference>
<accession>A0A0G1T2B2</accession>
<dbReference type="AlphaFoldDB" id="A0A0G1T2B2"/>
<keyword evidence="1" id="KW-0812">Transmembrane</keyword>
<evidence type="ECO:0000313" key="3">
    <source>
        <dbReference type="Proteomes" id="UP000034682"/>
    </source>
</evidence>
<proteinExistence type="predicted"/>
<evidence type="ECO:0000256" key="1">
    <source>
        <dbReference type="SAM" id="Phobius"/>
    </source>
</evidence>
<keyword evidence="1" id="KW-0472">Membrane</keyword>
<reference evidence="2 3" key="1">
    <citation type="journal article" date="2015" name="Nature">
        <title>rRNA introns, odd ribosomes, and small enigmatic genomes across a large radiation of phyla.</title>
        <authorList>
            <person name="Brown C.T."/>
            <person name="Hug L.A."/>
            <person name="Thomas B.C."/>
            <person name="Sharon I."/>
            <person name="Castelle C.J."/>
            <person name="Singh A."/>
            <person name="Wilkins M.J."/>
            <person name="Williams K.H."/>
            <person name="Banfield J.F."/>
        </authorList>
    </citation>
    <scope>NUCLEOTIDE SEQUENCE [LARGE SCALE GENOMIC DNA]</scope>
</reference>
<keyword evidence="1" id="KW-1133">Transmembrane helix</keyword>
<evidence type="ECO:0000313" key="2">
    <source>
        <dbReference type="EMBL" id="KKU75899.1"/>
    </source>
</evidence>